<feature type="domain" description="C3H1-type" evidence="6">
    <location>
        <begin position="201"/>
        <end position="228"/>
    </location>
</feature>
<keyword evidence="4 5" id="KW-0862">Zinc</keyword>
<dbReference type="InterPro" id="IPR045877">
    <property type="entry name" value="ZFP36-like"/>
</dbReference>
<keyword evidence="1 5" id="KW-0479">Metal-binding</keyword>
<evidence type="ECO:0000256" key="2">
    <source>
        <dbReference type="ARBA" id="ARBA00022737"/>
    </source>
</evidence>
<feature type="zinc finger region" description="C3H1-type" evidence="5">
    <location>
        <begin position="235"/>
        <end position="262"/>
    </location>
</feature>
<dbReference type="OrthoDB" id="312601at2759"/>
<gene>
    <name evidence="7" type="ORF">C1SCF055_LOCUS19041</name>
</gene>
<evidence type="ECO:0000259" key="6">
    <source>
        <dbReference type="PROSITE" id="PS50103"/>
    </source>
</evidence>
<dbReference type="EMBL" id="CAMXCT030001680">
    <property type="protein sequence ID" value="CAL4779505.1"/>
    <property type="molecule type" value="Genomic_DNA"/>
</dbReference>
<dbReference type="GO" id="GO:0008270">
    <property type="term" value="F:zinc ion binding"/>
    <property type="evidence" value="ECO:0007669"/>
    <property type="project" value="UniProtKB-KW"/>
</dbReference>
<dbReference type="InterPro" id="IPR036855">
    <property type="entry name" value="Znf_CCCH_sf"/>
</dbReference>
<feature type="domain" description="C3H1-type" evidence="6">
    <location>
        <begin position="235"/>
        <end position="262"/>
    </location>
</feature>
<name>A0A9P1FXF5_9DINO</name>
<evidence type="ECO:0000313" key="8">
    <source>
        <dbReference type="EMBL" id="CAL1145568.1"/>
    </source>
</evidence>
<dbReference type="EMBL" id="CAMXCT010001680">
    <property type="protein sequence ID" value="CAI3992193.1"/>
    <property type="molecule type" value="Genomic_DNA"/>
</dbReference>
<dbReference type="GO" id="GO:0003729">
    <property type="term" value="F:mRNA binding"/>
    <property type="evidence" value="ECO:0007669"/>
    <property type="project" value="InterPro"/>
</dbReference>
<dbReference type="Proteomes" id="UP001152797">
    <property type="component" value="Unassembled WGS sequence"/>
</dbReference>
<keyword evidence="2" id="KW-0677">Repeat</keyword>
<proteinExistence type="predicted"/>
<evidence type="ECO:0000256" key="5">
    <source>
        <dbReference type="PROSITE-ProRule" id="PRU00723"/>
    </source>
</evidence>
<accession>A0A9P1FXF5</accession>
<dbReference type="AlphaFoldDB" id="A0A9P1FXF5"/>
<evidence type="ECO:0000313" key="9">
    <source>
        <dbReference type="EMBL" id="CAL4779505.1"/>
    </source>
</evidence>
<dbReference type="SUPFAM" id="SSF90229">
    <property type="entry name" value="CCCH zinc finger"/>
    <property type="match status" value="2"/>
</dbReference>
<evidence type="ECO:0000256" key="4">
    <source>
        <dbReference type="ARBA" id="ARBA00022833"/>
    </source>
</evidence>
<dbReference type="SMART" id="SM00356">
    <property type="entry name" value="ZnF_C3H1"/>
    <property type="match status" value="2"/>
</dbReference>
<dbReference type="PANTHER" id="PTHR12547">
    <property type="entry name" value="CCCH ZINC FINGER/TIS11-RELATED"/>
    <property type="match status" value="1"/>
</dbReference>
<keyword evidence="3 5" id="KW-0863">Zinc-finger</keyword>
<dbReference type="Gene3D" id="4.10.1000.10">
    <property type="entry name" value="Zinc finger, CCCH-type"/>
    <property type="match status" value="1"/>
</dbReference>
<reference evidence="8" key="2">
    <citation type="submission" date="2024-04" db="EMBL/GenBank/DDBJ databases">
        <authorList>
            <person name="Chen Y."/>
            <person name="Shah S."/>
            <person name="Dougan E. K."/>
            <person name="Thang M."/>
            <person name="Chan C."/>
        </authorList>
    </citation>
    <scope>NUCLEOTIDE SEQUENCE [LARGE SCALE GENOMIC DNA]</scope>
</reference>
<dbReference type="InterPro" id="IPR000571">
    <property type="entry name" value="Znf_CCCH"/>
</dbReference>
<reference evidence="7" key="1">
    <citation type="submission" date="2022-10" db="EMBL/GenBank/DDBJ databases">
        <authorList>
            <person name="Chen Y."/>
            <person name="Dougan E. K."/>
            <person name="Chan C."/>
            <person name="Rhodes N."/>
            <person name="Thang M."/>
        </authorList>
    </citation>
    <scope>NUCLEOTIDE SEQUENCE</scope>
</reference>
<comment type="caution">
    <text evidence="7">The sequence shown here is derived from an EMBL/GenBank/DDBJ whole genome shotgun (WGS) entry which is preliminary data.</text>
</comment>
<dbReference type="Pfam" id="PF00642">
    <property type="entry name" value="zf-CCCH"/>
    <property type="match status" value="2"/>
</dbReference>
<dbReference type="Gene3D" id="1.20.120.1350">
    <property type="entry name" value="Pneumovirus matrix protein 2 (M2), zinc-binding domain"/>
    <property type="match status" value="1"/>
</dbReference>
<evidence type="ECO:0000313" key="10">
    <source>
        <dbReference type="Proteomes" id="UP001152797"/>
    </source>
</evidence>
<evidence type="ECO:0000313" key="7">
    <source>
        <dbReference type="EMBL" id="CAI3992193.1"/>
    </source>
</evidence>
<evidence type="ECO:0000256" key="1">
    <source>
        <dbReference type="ARBA" id="ARBA00022723"/>
    </source>
</evidence>
<sequence>MAKVDLRTNAFASRTDMLEWAQTFRFSLRLDLKLFEEGLTESDWCDWCFQVRDMEGGRRIGSFLQMAWCDLLPPLENGLVGMCSCTVLPETSVAMDVCGASGVLLSLSQDDFVQISKMIRSYYDIELAFQNVWQSETCGASFTFQAPDDLKMEGLMYLLTRTLPFVSSTGEYLDLSFRLHTGCGPTARATLGRSSLSQDPKFRTVLCWHWQHGECPFGADCTYAHGPHELRLPQKSDSILCKFYSLGKCQNGQDCRFSHFLCPGDDH</sequence>
<evidence type="ECO:0000256" key="3">
    <source>
        <dbReference type="ARBA" id="ARBA00022771"/>
    </source>
</evidence>
<feature type="zinc finger region" description="C3H1-type" evidence="5">
    <location>
        <begin position="201"/>
        <end position="228"/>
    </location>
</feature>
<dbReference type="EMBL" id="CAMXCT020001680">
    <property type="protein sequence ID" value="CAL1145568.1"/>
    <property type="molecule type" value="Genomic_DNA"/>
</dbReference>
<organism evidence="7">
    <name type="scientific">Cladocopium goreaui</name>
    <dbReference type="NCBI Taxonomy" id="2562237"/>
    <lineage>
        <taxon>Eukaryota</taxon>
        <taxon>Sar</taxon>
        <taxon>Alveolata</taxon>
        <taxon>Dinophyceae</taxon>
        <taxon>Suessiales</taxon>
        <taxon>Symbiodiniaceae</taxon>
        <taxon>Cladocopium</taxon>
    </lineage>
</organism>
<dbReference type="PROSITE" id="PS50103">
    <property type="entry name" value="ZF_C3H1"/>
    <property type="match status" value="2"/>
</dbReference>
<keyword evidence="10" id="KW-1185">Reference proteome</keyword>
<protein>
    <submittedName>
        <fullName evidence="9">Zinc finger protein 36, C3H1 type-like 3</fullName>
    </submittedName>
</protein>